<dbReference type="AlphaFoldDB" id="S7S1E8"/>
<sequence length="594" mass="65204">MKRTAKGPVESDDKEVFRNLLHPPRRWQALFLITLCYFLFRSVPSSVQEGPLGDWLKSRSPSGWPRASCPYPFPNVVSSWAPTAESPGITAASKKLDKKLKARVAAGGIDGLAVSVVTSSGPLFEGTYGVVKANETDPTKRLEVDRHTIFRLASVTKMLTAMETWILRQRGALSWDDAITKFVPDFSIISDEEPINVRQLASHTAGIPGDMPPGPMTEWPHSLEGAGTPPENGLPFPAPEDVLSALANFRPVVPPSYLPVYSDTGYSLLGMVNLGANTLWESSQGDRPKTHAELLERDIFEPLGMRNTGFSSNVLDRSRIAVASLNSYEADYDFLEAMNPAGGCYSSLADLGLLAQNLLAPGIGTDLLTPMTVREWMRPLHAWYDDATETGLVWEIAKYHNSWGQVQRLYQKFGQLGGYHTAFSLNPTNGFAVIVLMTGEYLDSQAPTLDAVDVLQPAIDHYIAETVARMYSGRWRAESKDEAAASDVIISIHKGSLWAERIILNGTDVLGMIYGQGKTRKVGLFSTGRVDEFRLAFGIPPFNDALGYGCTIYSFGAEIGYSRGAPVNEMVFRGDAEGRILRVPSVELDLRRVH</sequence>
<dbReference type="OMA" id="WEIFRTD"/>
<protein>
    <submittedName>
        <fullName evidence="3">Beta-lactamase/transpeptidase-like protein</fullName>
    </submittedName>
</protein>
<dbReference type="OrthoDB" id="428260at2759"/>
<keyword evidence="4" id="KW-1185">Reference proteome</keyword>
<dbReference type="EMBL" id="KB469296">
    <property type="protein sequence ID" value="EPQ61275.1"/>
    <property type="molecule type" value="Genomic_DNA"/>
</dbReference>
<dbReference type="InterPro" id="IPR012338">
    <property type="entry name" value="Beta-lactam/transpept-like"/>
</dbReference>
<dbReference type="InterPro" id="IPR001466">
    <property type="entry name" value="Beta-lactam-related"/>
</dbReference>
<reference evidence="3 4" key="1">
    <citation type="journal article" date="2012" name="Science">
        <title>The Paleozoic origin of enzymatic lignin decomposition reconstructed from 31 fungal genomes.</title>
        <authorList>
            <person name="Floudas D."/>
            <person name="Binder M."/>
            <person name="Riley R."/>
            <person name="Barry K."/>
            <person name="Blanchette R.A."/>
            <person name="Henrissat B."/>
            <person name="Martinez A.T."/>
            <person name="Otillar R."/>
            <person name="Spatafora J.W."/>
            <person name="Yadav J.S."/>
            <person name="Aerts A."/>
            <person name="Benoit I."/>
            <person name="Boyd A."/>
            <person name="Carlson A."/>
            <person name="Copeland A."/>
            <person name="Coutinho P.M."/>
            <person name="de Vries R.P."/>
            <person name="Ferreira P."/>
            <person name="Findley K."/>
            <person name="Foster B."/>
            <person name="Gaskell J."/>
            <person name="Glotzer D."/>
            <person name="Gorecki P."/>
            <person name="Heitman J."/>
            <person name="Hesse C."/>
            <person name="Hori C."/>
            <person name="Igarashi K."/>
            <person name="Jurgens J.A."/>
            <person name="Kallen N."/>
            <person name="Kersten P."/>
            <person name="Kohler A."/>
            <person name="Kuees U."/>
            <person name="Kumar T.K.A."/>
            <person name="Kuo A."/>
            <person name="LaButti K."/>
            <person name="Larrondo L.F."/>
            <person name="Lindquist E."/>
            <person name="Ling A."/>
            <person name="Lombard V."/>
            <person name="Lucas S."/>
            <person name="Lundell T."/>
            <person name="Martin R."/>
            <person name="McLaughlin D.J."/>
            <person name="Morgenstern I."/>
            <person name="Morin E."/>
            <person name="Murat C."/>
            <person name="Nagy L.G."/>
            <person name="Nolan M."/>
            <person name="Ohm R.A."/>
            <person name="Patyshakuliyeva A."/>
            <person name="Rokas A."/>
            <person name="Ruiz-Duenas F.J."/>
            <person name="Sabat G."/>
            <person name="Salamov A."/>
            <person name="Samejima M."/>
            <person name="Schmutz J."/>
            <person name="Slot J.C."/>
            <person name="St John F."/>
            <person name="Stenlid J."/>
            <person name="Sun H."/>
            <person name="Sun S."/>
            <person name="Syed K."/>
            <person name="Tsang A."/>
            <person name="Wiebenga A."/>
            <person name="Young D."/>
            <person name="Pisabarro A."/>
            <person name="Eastwood D.C."/>
            <person name="Martin F."/>
            <person name="Cullen D."/>
            <person name="Grigoriev I.V."/>
            <person name="Hibbett D.S."/>
        </authorList>
    </citation>
    <scope>NUCLEOTIDE SEQUENCE [LARGE SCALE GENOMIC DNA]</scope>
    <source>
        <strain evidence="3 4">ATCC 11539</strain>
    </source>
</reference>
<evidence type="ECO:0000259" key="2">
    <source>
        <dbReference type="Pfam" id="PF00144"/>
    </source>
</evidence>
<name>S7S1E8_GLOTA</name>
<evidence type="ECO:0000313" key="4">
    <source>
        <dbReference type="Proteomes" id="UP000030669"/>
    </source>
</evidence>
<proteinExistence type="inferred from homology"/>
<evidence type="ECO:0000256" key="1">
    <source>
        <dbReference type="ARBA" id="ARBA00038473"/>
    </source>
</evidence>
<dbReference type="GeneID" id="19307997"/>
<dbReference type="PANTHER" id="PTHR22935:SF95">
    <property type="entry name" value="BETA-LACTAMASE-LIKE 1-RELATED"/>
    <property type="match status" value="1"/>
</dbReference>
<accession>S7S1E8</accession>
<gene>
    <name evidence="3" type="ORF">GLOTRDRAFT_69625</name>
</gene>
<dbReference type="eggNOG" id="ENOG502R2HC">
    <property type="taxonomic scope" value="Eukaryota"/>
</dbReference>
<dbReference type="RefSeq" id="XP_007861479.1">
    <property type="nucleotide sequence ID" value="XM_007863288.1"/>
</dbReference>
<evidence type="ECO:0000313" key="3">
    <source>
        <dbReference type="EMBL" id="EPQ61275.1"/>
    </source>
</evidence>
<dbReference type="Proteomes" id="UP000030669">
    <property type="component" value="Unassembled WGS sequence"/>
</dbReference>
<comment type="similarity">
    <text evidence="1">Belongs to the beta-lactamase family.</text>
</comment>
<dbReference type="PANTHER" id="PTHR22935">
    <property type="entry name" value="PENICILLIN-BINDING PROTEIN"/>
    <property type="match status" value="1"/>
</dbReference>
<dbReference type="Gene3D" id="3.40.710.10">
    <property type="entry name" value="DD-peptidase/beta-lactamase superfamily"/>
    <property type="match status" value="1"/>
</dbReference>
<dbReference type="SUPFAM" id="SSF56601">
    <property type="entry name" value="beta-lactamase/transpeptidase-like"/>
    <property type="match status" value="1"/>
</dbReference>
<organism evidence="3 4">
    <name type="scientific">Gloeophyllum trabeum (strain ATCC 11539 / FP-39264 / Madison 617)</name>
    <name type="common">Brown rot fungus</name>
    <dbReference type="NCBI Taxonomy" id="670483"/>
    <lineage>
        <taxon>Eukaryota</taxon>
        <taxon>Fungi</taxon>
        <taxon>Dikarya</taxon>
        <taxon>Basidiomycota</taxon>
        <taxon>Agaricomycotina</taxon>
        <taxon>Agaricomycetes</taxon>
        <taxon>Gloeophyllales</taxon>
        <taxon>Gloeophyllaceae</taxon>
        <taxon>Gloeophyllum</taxon>
    </lineage>
</organism>
<dbReference type="KEGG" id="gtr:GLOTRDRAFT_69625"/>
<feature type="domain" description="Beta-lactamase-related" evidence="2">
    <location>
        <begin position="96"/>
        <end position="447"/>
    </location>
</feature>
<dbReference type="Pfam" id="PF00144">
    <property type="entry name" value="Beta-lactamase"/>
    <property type="match status" value="1"/>
</dbReference>
<dbReference type="HOGENOM" id="CLU_030521_0_0_1"/>
<dbReference type="InterPro" id="IPR051478">
    <property type="entry name" value="Beta-lactamase-like_AB/R"/>
</dbReference>